<gene>
    <name evidence="1" type="ORF">A3G52_00115</name>
</gene>
<evidence type="ECO:0000313" key="2">
    <source>
        <dbReference type="Proteomes" id="UP000177269"/>
    </source>
</evidence>
<sequence>MKRILVRHFAAKNYDGISNVHRHLDIQKAREQAARLLDSLGDEAIVRLELIGHSAALRTAYCAVMVTVGQIDEKDAPLVEITHLFPEVSDDRAVMEGAHKEHGGNLAAYSKEQIAAVDRLGKLAAEEILAAEKAHSAVGNAETMYFGHAPTLNAVAAALAGTSLKDRPDLRTDLQEGEMILIEDRNDEFLPPSINFIPLG</sequence>
<organism evidence="1 2">
    <name type="scientific">Candidatus Taylorbacteria bacterium RIFCSPLOWO2_12_FULL_43_20</name>
    <dbReference type="NCBI Taxonomy" id="1802332"/>
    <lineage>
        <taxon>Bacteria</taxon>
        <taxon>Candidatus Tayloriibacteriota</taxon>
    </lineage>
</organism>
<reference evidence="1 2" key="1">
    <citation type="journal article" date="2016" name="Nat. Commun.">
        <title>Thousands of microbial genomes shed light on interconnected biogeochemical processes in an aquifer system.</title>
        <authorList>
            <person name="Anantharaman K."/>
            <person name="Brown C.T."/>
            <person name="Hug L.A."/>
            <person name="Sharon I."/>
            <person name="Castelle C.J."/>
            <person name="Probst A.J."/>
            <person name="Thomas B.C."/>
            <person name="Singh A."/>
            <person name="Wilkins M.J."/>
            <person name="Karaoz U."/>
            <person name="Brodie E.L."/>
            <person name="Williams K.H."/>
            <person name="Hubbard S.S."/>
            <person name="Banfield J.F."/>
        </authorList>
    </citation>
    <scope>NUCLEOTIDE SEQUENCE [LARGE SCALE GENOMIC DNA]</scope>
</reference>
<dbReference type="Proteomes" id="UP000177269">
    <property type="component" value="Unassembled WGS sequence"/>
</dbReference>
<evidence type="ECO:0000313" key="1">
    <source>
        <dbReference type="EMBL" id="OHA42607.1"/>
    </source>
</evidence>
<protein>
    <recommendedName>
        <fullName evidence="3">Phosphoglycerate mutase</fullName>
    </recommendedName>
</protein>
<proteinExistence type="predicted"/>
<dbReference type="EMBL" id="MHSK01000009">
    <property type="protein sequence ID" value="OHA42607.1"/>
    <property type="molecule type" value="Genomic_DNA"/>
</dbReference>
<dbReference type="AlphaFoldDB" id="A0A1G2P2N5"/>
<comment type="caution">
    <text evidence="1">The sequence shown here is derived from an EMBL/GenBank/DDBJ whole genome shotgun (WGS) entry which is preliminary data.</text>
</comment>
<name>A0A1G2P2N5_9BACT</name>
<accession>A0A1G2P2N5</accession>
<evidence type="ECO:0008006" key="3">
    <source>
        <dbReference type="Google" id="ProtNLM"/>
    </source>
</evidence>